<protein>
    <submittedName>
        <fullName evidence="1">Uncharacterized protein</fullName>
    </submittedName>
</protein>
<proteinExistence type="predicted"/>
<evidence type="ECO:0000313" key="1">
    <source>
        <dbReference type="EMBL" id="MYG39107.1"/>
    </source>
</evidence>
<dbReference type="AlphaFoldDB" id="A0A6B1FA58"/>
<gene>
    <name evidence="1" type="ORF">F4162_09205</name>
</gene>
<dbReference type="InterPro" id="IPR054652">
    <property type="entry name" value="T4P_EbsA-like"/>
</dbReference>
<dbReference type="NCBIfam" id="NF045587">
    <property type="entry name" value="T4P_biogen_EbsA"/>
    <property type="match status" value="1"/>
</dbReference>
<reference evidence="1" key="1">
    <citation type="submission" date="2019-09" db="EMBL/GenBank/DDBJ databases">
        <title>Characterisation of the sponge microbiome using genome-centric metagenomics.</title>
        <authorList>
            <person name="Engelberts J.P."/>
            <person name="Robbins S.J."/>
            <person name="De Goeij J.M."/>
            <person name="Aranda M."/>
            <person name="Bell S.C."/>
            <person name="Webster N.S."/>
        </authorList>
    </citation>
    <scope>NUCLEOTIDE SEQUENCE</scope>
    <source>
        <strain evidence="1">SB0676_bin_10</strain>
    </source>
</reference>
<dbReference type="EMBL" id="VYDO01000288">
    <property type="protein sequence ID" value="MYG39107.1"/>
    <property type="molecule type" value="Genomic_DNA"/>
</dbReference>
<organism evidence="1">
    <name type="scientific">Synechococcus sp. SB0676_bin_10</name>
    <dbReference type="NCBI Taxonomy" id="2604869"/>
    <lineage>
        <taxon>Bacteria</taxon>
        <taxon>Bacillati</taxon>
        <taxon>Cyanobacteriota</taxon>
        <taxon>Cyanophyceae</taxon>
        <taxon>Synechococcales</taxon>
        <taxon>Synechococcaceae</taxon>
        <taxon>Synechococcus</taxon>
    </lineage>
</organism>
<comment type="caution">
    <text evidence="1">The sequence shown here is derived from an EMBL/GenBank/DDBJ whole genome shotgun (WGS) entry which is preliminary data.</text>
</comment>
<sequence>METSSHHHGSQSQKQVSLFRPYCGAAPGSNHLGDAVAMFSRGELVGARQIQNGQPIAFSLAWQPGQLPADPCPCTLTVNPIPGACYQFSVPSYQVVLWFLEVCHSRARHPGGQPPADMPQSFWTQLFSA</sequence>
<accession>A0A6B1FA58</accession>
<name>A0A6B1FA58_9SYNE</name>